<dbReference type="InterPro" id="IPR052895">
    <property type="entry name" value="HetReg/Transcr_Mod"/>
</dbReference>
<comment type="caution">
    <text evidence="2">The sequence shown here is derived from an EMBL/GenBank/DDBJ whole genome shotgun (WGS) entry which is preliminary data.</text>
</comment>
<protein>
    <recommendedName>
        <fullName evidence="1">Heterokaryon incompatibility domain-containing protein</fullName>
    </recommendedName>
</protein>
<dbReference type="EMBL" id="CABFNS010000774">
    <property type="protein sequence ID" value="VUC27684.1"/>
    <property type="molecule type" value="Genomic_DNA"/>
</dbReference>
<gene>
    <name evidence="2" type="ORF">CLO192961_LOCUS218174</name>
</gene>
<dbReference type="Proteomes" id="UP000766486">
    <property type="component" value="Unassembled WGS sequence"/>
</dbReference>
<organism evidence="2 3">
    <name type="scientific">Bionectria ochroleuca</name>
    <name type="common">Gliocladium roseum</name>
    <dbReference type="NCBI Taxonomy" id="29856"/>
    <lineage>
        <taxon>Eukaryota</taxon>
        <taxon>Fungi</taxon>
        <taxon>Dikarya</taxon>
        <taxon>Ascomycota</taxon>
        <taxon>Pezizomycotina</taxon>
        <taxon>Sordariomycetes</taxon>
        <taxon>Hypocreomycetidae</taxon>
        <taxon>Hypocreales</taxon>
        <taxon>Bionectriaceae</taxon>
        <taxon>Clonostachys</taxon>
    </lineage>
</organism>
<evidence type="ECO:0000313" key="2">
    <source>
        <dbReference type="EMBL" id="VUC27684.1"/>
    </source>
</evidence>
<feature type="domain" description="Heterokaryon incompatibility" evidence="1">
    <location>
        <begin position="39"/>
        <end position="187"/>
    </location>
</feature>
<dbReference type="Pfam" id="PF26639">
    <property type="entry name" value="Het-6_barrel"/>
    <property type="match status" value="1"/>
</dbReference>
<evidence type="ECO:0000313" key="3">
    <source>
        <dbReference type="Proteomes" id="UP000766486"/>
    </source>
</evidence>
<dbReference type="PANTHER" id="PTHR24148:SF82">
    <property type="entry name" value="HETEROKARYON INCOMPATIBILITY DOMAIN-CONTAINING PROTEIN"/>
    <property type="match status" value="1"/>
</dbReference>
<accession>A0ABY6UBM4</accession>
<name>A0ABY6UBM4_BIOOC</name>
<proteinExistence type="predicted"/>
<evidence type="ECO:0000259" key="1">
    <source>
        <dbReference type="Pfam" id="PF06985"/>
    </source>
</evidence>
<keyword evidence="3" id="KW-1185">Reference proteome</keyword>
<reference evidence="2 3" key="1">
    <citation type="submission" date="2019-06" db="EMBL/GenBank/DDBJ databases">
        <authorList>
            <person name="Broberg M."/>
        </authorList>
    </citation>
    <scope>NUCLEOTIDE SEQUENCE [LARGE SCALE GENOMIC DNA]</scope>
</reference>
<dbReference type="InterPro" id="IPR010730">
    <property type="entry name" value="HET"/>
</dbReference>
<dbReference type="Pfam" id="PF06985">
    <property type="entry name" value="HET"/>
    <property type="match status" value="1"/>
</dbReference>
<dbReference type="PANTHER" id="PTHR24148">
    <property type="entry name" value="ANKYRIN REPEAT DOMAIN-CONTAINING PROTEIN 39 HOMOLOG-RELATED"/>
    <property type="match status" value="1"/>
</dbReference>
<sequence>MLSNNEIRILDLFPSSSDDIKAELVGQTRVVPLSEDPEYEALSYVWGDGVNTSEITLDGNPVTITEGLAAALRRIRLTTNKRTLWVDQICINQDDMEEKAMQVPLMGQIYTKTAQCLIWFGEIDEKFSVRTATSALDIIRFINGCQENDAFPPELESEEAFEEPIQALRSISTGQNQWWQRVWTLQEAILPSKGLVLWGPLSIPWDVVINAGFVHLRTYIPALNNVTHAQRDILFSLFSHTVGLQWAKEATHGPLDTAFRWNFRQASDPLDKVYGFLGLFPPGTLKRVEECNYRLSPGTLYAMFTADLIQHQRSLQALALRRHEVLPVTTPGIPRWALDMGVDYHGRALNIDNDCAAWYLMHTYRVYSASRDLEVDMDSFNYDRETNALTLTGCMVDKVALAGLKPQPDSDEPGSTALSIPGAIAKLREWYALAEEFYQGLEWPEDLAGPLAWPESFWRSLLANLFLDEEYAPSRYATSRDLEWAENFMRTGAQTAVCRSIFANMCHRTMFLTEKGSLGFGPTDLAVGDEVWVLPGGKVPFILRAESGNPQGFHTFVGPSYLDGIMTGEALDGTEFTEIRLV</sequence>